<protein>
    <submittedName>
        <fullName evidence="1">Uncharacterized protein</fullName>
    </submittedName>
</protein>
<evidence type="ECO:0000313" key="1">
    <source>
        <dbReference type="EMBL" id="CDW38690.1"/>
    </source>
</evidence>
<accession>A0A0K2UKS1</accession>
<dbReference type="AlphaFoldDB" id="A0A0K2UKS1"/>
<name>A0A0K2UKS1_LEPSM</name>
<organism evidence="1">
    <name type="scientific">Lepeophtheirus salmonis</name>
    <name type="common">Salmon louse</name>
    <name type="synonym">Caligus salmonis</name>
    <dbReference type="NCBI Taxonomy" id="72036"/>
    <lineage>
        <taxon>Eukaryota</taxon>
        <taxon>Metazoa</taxon>
        <taxon>Ecdysozoa</taxon>
        <taxon>Arthropoda</taxon>
        <taxon>Crustacea</taxon>
        <taxon>Multicrustacea</taxon>
        <taxon>Hexanauplia</taxon>
        <taxon>Copepoda</taxon>
        <taxon>Siphonostomatoida</taxon>
        <taxon>Caligidae</taxon>
        <taxon>Lepeophtheirus</taxon>
    </lineage>
</organism>
<sequence length="72" mass="8636">TTWRKNIETRVLLSSAGVLQCLKYVVSLDVEQDIRTKGRIQVLFLMYSRRKKIFVMNGLKQFSRFEFIIFIY</sequence>
<feature type="non-terminal residue" evidence="1">
    <location>
        <position position="1"/>
    </location>
</feature>
<proteinExistence type="predicted"/>
<reference evidence="1" key="1">
    <citation type="submission" date="2014-05" db="EMBL/GenBank/DDBJ databases">
        <authorList>
            <person name="Chronopoulou M."/>
        </authorList>
    </citation>
    <scope>NUCLEOTIDE SEQUENCE</scope>
    <source>
        <tissue evidence="1">Whole organism</tissue>
    </source>
</reference>
<dbReference type="EMBL" id="HACA01021329">
    <property type="protein sequence ID" value="CDW38690.1"/>
    <property type="molecule type" value="Transcribed_RNA"/>
</dbReference>